<dbReference type="Proteomes" id="UP001055879">
    <property type="component" value="Linkage Group LG11"/>
</dbReference>
<comment type="caution">
    <text evidence="1">The sequence shown here is derived from an EMBL/GenBank/DDBJ whole genome shotgun (WGS) entry which is preliminary data.</text>
</comment>
<reference evidence="2" key="1">
    <citation type="journal article" date="2022" name="Mol. Ecol. Resour.">
        <title>The genomes of chicory, endive, great burdock and yacon provide insights into Asteraceae palaeo-polyploidization history and plant inulin production.</title>
        <authorList>
            <person name="Fan W."/>
            <person name="Wang S."/>
            <person name="Wang H."/>
            <person name="Wang A."/>
            <person name="Jiang F."/>
            <person name="Liu H."/>
            <person name="Zhao H."/>
            <person name="Xu D."/>
            <person name="Zhang Y."/>
        </authorList>
    </citation>
    <scope>NUCLEOTIDE SEQUENCE [LARGE SCALE GENOMIC DNA]</scope>
    <source>
        <strain evidence="2">cv. Niubang</strain>
    </source>
</reference>
<keyword evidence="2" id="KW-1185">Reference proteome</keyword>
<evidence type="ECO:0000313" key="1">
    <source>
        <dbReference type="EMBL" id="KAI3691823.1"/>
    </source>
</evidence>
<accession>A0ACB8Z2N0</accession>
<protein>
    <submittedName>
        <fullName evidence="1">Uncharacterized protein</fullName>
    </submittedName>
</protein>
<evidence type="ECO:0000313" key="2">
    <source>
        <dbReference type="Proteomes" id="UP001055879"/>
    </source>
</evidence>
<name>A0ACB8Z2N0_ARCLA</name>
<organism evidence="1 2">
    <name type="scientific">Arctium lappa</name>
    <name type="common">Greater burdock</name>
    <name type="synonym">Lappa major</name>
    <dbReference type="NCBI Taxonomy" id="4217"/>
    <lineage>
        <taxon>Eukaryota</taxon>
        <taxon>Viridiplantae</taxon>
        <taxon>Streptophyta</taxon>
        <taxon>Embryophyta</taxon>
        <taxon>Tracheophyta</taxon>
        <taxon>Spermatophyta</taxon>
        <taxon>Magnoliopsida</taxon>
        <taxon>eudicotyledons</taxon>
        <taxon>Gunneridae</taxon>
        <taxon>Pentapetalae</taxon>
        <taxon>asterids</taxon>
        <taxon>campanulids</taxon>
        <taxon>Asterales</taxon>
        <taxon>Asteraceae</taxon>
        <taxon>Carduoideae</taxon>
        <taxon>Cardueae</taxon>
        <taxon>Arctiinae</taxon>
        <taxon>Arctium</taxon>
    </lineage>
</organism>
<reference evidence="1 2" key="2">
    <citation type="journal article" date="2022" name="Mol. Ecol. Resour.">
        <title>The genomes of chicory, endive, great burdock and yacon provide insights into Asteraceae paleo-polyploidization history and plant inulin production.</title>
        <authorList>
            <person name="Fan W."/>
            <person name="Wang S."/>
            <person name="Wang H."/>
            <person name="Wang A."/>
            <person name="Jiang F."/>
            <person name="Liu H."/>
            <person name="Zhao H."/>
            <person name="Xu D."/>
            <person name="Zhang Y."/>
        </authorList>
    </citation>
    <scope>NUCLEOTIDE SEQUENCE [LARGE SCALE GENOMIC DNA]</scope>
    <source>
        <strain evidence="2">cv. Niubang</strain>
    </source>
</reference>
<dbReference type="EMBL" id="CM042057">
    <property type="protein sequence ID" value="KAI3691823.1"/>
    <property type="molecule type" value="Genomic_DNA"/>
</dbReference>
<gene>
    <name evidence="1" type="ORF">L6452_31625</name>
</gene>
<sequence length="1476" mass="166491">MPSRFIRELGYARICFSESRELHLRKDLQIYGILKNRNSDMVTVFDQYLRIYDVTVVCIDTLLLFVCLFIFFYNLSSTKMAASRHWLSIWSTVFNGCLGLVYLGLGIWMILRNLSDKKSLLPPDGWLVAVLQGGVWLLILSLERRRLLPKISSILILLFTIFLCFPSIWEASVNEETTLLGVLNMLTFPGAVLFVISVFREQKQENVKNGSLYAPLQAEEPSERNENVTPMAKAGTLSKFTFWWLNPLLVNGKRKVLDGKDIPNLRPEDRAESCYSRFMEKLEKRKENNVSGARGDPSILSTLFIWQRKDLVITGFFALIKVLSLASGPLILRAFIRVCQGMESFKHEGYYLAFGLFLAKCLESVSERQLNFRNRLIGLQVKSMLCAAIYRKQLRLSNVAKLSYDPGEIMNYATVDATRIGEFPFWFHQIWTIGLQITLGILIIFYSVGIATFAALFVVILTVLGNLPMGKLQHKYLTKLMAAQDRRLKAIAEAITNMKVLKLYAWETHFRKAAETLRKEELRWLSAVISQRGGYLILFWSAPVFVSIVTFWTCYLLGIPLDASNVFTFLATIRIIQEPIRLISDVAAVFIEARVALTRILRFLEAPELQRELKNHGNVENKSVIIESEVISWNDDSSKPTLAHVNLEILTGEKVAICGEVGSGKSTLVSAILGEVLNIKGTVRVYGRVAYVSQTAWIQTGTIQENIVFGSEMDEEKYQEVVTKCSLVKDIEMFPFGDQTIIGERGVNLSGGQKQRVQLARALYQDADIYLLDDPFSAVDAHTAASLFKEYIMEALSSKTVLLVTHQVDFLPAFDDILLMADGKIVKTGTYSQLLDSCKEFQNLVIALTDTSSSDNQAANDSQQISKDPNQEIQKINTKEPIESSLGEQLIKQEEREAGDTGLKPYKQYLSQSNGYFYFSLSVLSHILHIIGTLLQNLWLAREVQDSNFNWLNMLLVYMAIAVFMMFFLFGRSYFVVKLGVNTSMAVFSKLITSLFRAPMSFYDSTPVGRIISRVSSDLSIVDLELAMKFTIGVGTTMNTYFSFAILAFLTWPVLFIIIPTVYVTILLQKFYYASAKELMRLDGTSKSLVASHLAQSIAGVVTIRAFGEEDRFFSEHLRLIDANASPFFHNFSANEWLIQRLEILCAVVISSSALAVTLLPFEASDSGYIGMALAYGLSLNIFLVVSVQFQCQLSNLIVSVERLEQFMHIRSEAPEIIEANRPSRNWPSIGRVVIQNLKIRYQPNSPLVLQGISCIFEGGQKIGIVGRTGSGKTTLISALFRLVEPTDGRIIIDEIDITTIGLHDLRSNFGIIPQEPTLFSGSVRYNLDPLAEHSDHELWKVLEKCQLLDAIQDKREGLDSLVVQDGSNWSLGQRQLFCLGRALLKRRKILVLDEATASIDNKTDTIIQKTIRQEFKDCTVITVAHRIPTVIDCTMVLVMKDGKVMEYDTPMKLMNEPASLFGQLVNEYWSQHKTS</sequence>
<proteinExistence type="predicted"/>